<name>A0ABX0D671_9GAMM</name>
<organism evidence="2 3">
    <name type="scientific">Aeromonas rivipollensis</name>
    <dbReference type="NCBI Taxonomy" id="948519"/>
    <lineage>
        <taxon>Bacteria</taxon>
        <taxon>Pseudomonadati</taxon>
        <taxon>Pseudomonadota</taxon>
        <taxon>Gammaproteobacteria</taxon>
        <taxon>Aeromonadales</taxon>
        <taxon>Aeromonadaceae</taxon>
        <taxon>Aeromonas</taxon>
    </lineage>
</organism>
<comment type="caution">
    <text evidence="2">The sequence shown here is derived from an EMBL/GenBank/DDBJ whole genome shotgun (WGS) entry which is preliminary data.</text>
</comment>
<dbReference type="Proteomes" id="UP000472827">
    <property type="component" value="Unassembled WGS sequence"/>
</dbReference>
<evidence type="ECO:0000313" key="3">
    <source>
        <dbReference type="Proteomes" id="UP000472827"/>
    </source>
</evidence>
<dbReference type="EMBL" id="JAAILA010000013">
    <property type="protein sequence ID" value="NEX88975.1"/>
    <property type="molecule type" value="Genomic_DNA"/>
</dbReference>
<evidence type="ECO:0000313" key="2">
    <source>
        <dbReference type="EMBL" id="NEX88975.1"/>
    </source>
</evidence>
<feature type="region of interest" description="Disordered" evidence="1">
    <location>
        <begin position="1"/>
        <end position="25"/>
    </location>
</feature>
<evidence type="ECO:0000256" key="1">
    <source>
        <dbReference type="SAM" id="MobiDB-lite"/>
    </source>
</evidence>
<proteinExistence type="predicted"/>
<keyword evidence="3" id="KW-1185">Reference proteome</keyword>
<accession>A0ABX0D671</accession>
<sequence length="45" mass="5249">MTPYQPIKRPLVANRGEDNRGTNQRLAPHDLFMNECAFMNNEEQT</sequence>
<reference evidence="2 3" key="1">
    <citation type="submission" date="2020-02" db="EMBL/GenBank/DDBJ databases">
        <title>Genome sequencing of Aeromonas rivipollensis.</title>
        <authorList>
            <person name="Fono-Tamo Ubani E.K."/>
            <person name="Lekota K.E."/>
        </authorList>
    </citation>
    <scope>NUCLEOTIDE SEQUENCE [LARGE SCALE GENOMIC DNA]</scope>
    <source>
        <strain evidence="2 3">G78</strain>
    </source>
</reference>
<dbReference type="RefSeq" id="WP_163136863.1">
    <property type="nucleotide sequence ID" value="NZ_JAAILA010000013.1"/>
</dbReference>
<protein>
    <submittedName>
        <fullName evidence="2">Uncharacterized protein</fullName>
    </submittedName>
</protein>
<gene>
    <name evidence="2" type="ORF">G4923_09700</name>
</gene>